<protein>
    <submittedName>
        <fullName evidence="3 4">Uncharacterized protein LOC117644947 isoform X1</fullName>
    </submittedName>
</protein>
<gene>
    <name evidence="3 4 5 6 7 8" type="primary">LOC117644947</name>
</gene>
<dbReference type="RefSeq" id="XP_034240652.1">
    <property type="nucleotide sequence ID" value="XM_034384761.1"/>
</dbReference>
<evidence type="ECO:0000313" key="5">
    <source>
        <dbReference type="RefSeq" id="XP_034240653.1"/>
    </source>
</evidence>
<dbReference type="KEGG" id="tpal:117644947"/>
<dbReference type="PROSITE" id="PS50181">
    <property type="entry name" value="FBOX"/>
    <property type="match status" value="1"/>
</dbReference>
<dbReference type="PANTHER" id="PTHR31639">
    <property type="entry name" value="F-BOX PROTEIN-LIKE"/>
    <property type="match status" value="1"/>
</dbReference>
<evidence type="ECO:0000313" key="2">
    <source>
        <dbReference type="Proteomes" id="UP000515158"/>
    </source>
</evidence>
<dbReference type="RefSeq" id="XP_034240651.1">
    <property type="nucleotide sequence ID" value="XM_034384760.1"/>
</dbReference>
<dbReference type="GeneID" id="117644947"/>
<dbReference type="SUPFAM" id="SSF81383">
    <property type="entry name" value="F-box domain"/>
    <property type="match status" value="1"/>
</dbReference>
<accession>A0A6P8YU66</accession>
<reference evidence="3 4" key="1">
    <citation type="submission" date="2025-04" db="UniProtKB">
        <authorList>
            <consortium name="RefSeq"/>
        </authorList>
    </citation>
    <scope>IDENTIFICATION</scope>
    <source>
        <tissue evidence="3 4">Total insect</tissue>
    </source>
</reference>
<dbReference type="InterPro" id="IPR032675">
    <property type="entry name" value="LRR_dom_sf"/>
</dbReference>
<dbReference type="Proteomes" id="UP000515158">
    <property type="component" value="Unplaced"/>
</dbReference>
<dbReference type="Gene3D" id="1.20.1280.50">
    <property type="match status" value="1"/>
</dbReference>
<dbReference type="Gene3D" id="3.80.10.10">
    <property type="entry name" value="Ribonuclease Inhibitor"/>
    <property type="match status" value="1"/>
</dbReference>
<organism evidence="8">
    <name type="scientific">Thrips palmi</name>
    <name type="common">Melon thrips</name>
    <dbReference type="NCBI Taxonomy" id="161013"/>
    <lineage>
        <taxon>Eukaryota</taxon>
        <taxon>Metazoa</taxon>
        <taxon>Ecdysozoa</taxon>
        <taxon>Arthropoda</taxon>
        <taxon>Hexapoda</taxon>
        <taxon>Insecta</taxon>
        <taxon>Pterygota</taxon>
        <taxon>Neoptera</taxon>
        <taxon>Paraneoptera</taxon>
        <taxon>Thysanoptera</taxon>
        <taxon>Terebrantia</taxon>
        <taxon>Thripoidea</taxon>
        <taxon>Thripidae</taxon>
        <taxon>Thrips</taxon>
    </lineage>
</organism>
<dbReference type="SMART" id="SM00256">
    <property type="entry name" value="FBOX"/>
    <property type="match status" value="1"/>
</dbReference>
<evidence type="ECO:0000259" key="1">
    <source>
        <dbReference type="PROSITE" id="PS50181"/>
    </source>
</evidence>
<evidence type="ECO:0000313" key="8">
    <source>
        <dbReference type="RefSeq" id="XP_034240656.1"/>
    </source>
</evidence>
<dbReference type="Pfam" id="PF12937">
    <property type="entry name" value="F-box-like"/>
    <property type="match status" value="1"/>
</dbReference>
<dbReference type="InterPro" id="IPR036047">
    <property type="entry name" value="F-box-like_dom_sf"/>
</dbReference>
<evidence type="ECO:0000313" key="3">
    <source>
        <dbReference type="RefSeq" id="XP_034240651.1"/>
    </source>
</evidence>
<dbReference type="AlphaFoldDB" id="A0A6P8YU66"/>
<dbReference type="InterPro" id="IPR001810">
    <property type="entry name" value="F-box_dom"/>
</dbReference>
<evidence type="ECO:0000313" key="7">
    <source>
        <dbReference type="RefSeq" id="XP_034240655.1"/>
    </source>
</evidence>
<proteinExistence type="predicted"/>
<feature type="domain" description="F-box" evidence="1">
    <location>
        <begin position="1"/>
        <end position="46"/>
    </location>
</feature>
<dbReference type="RefSeq" id="XP_034240654.1">
    <property type="nucleotide sequence ID" value="XM_034384763.1"/>
</dbReference>
<dbReference type="RefSeq" id="XP_034240655.1">
    <property type="nucleotide sequence ID" value="XM_034384764.1"/>
</dbReference>
<dbReference type="PANTHER" id="PTHR31639:SF314">
    <property type="entry name" value="OS01G0752100 PROTEIN"/>
    <property type="match status" value="1"/>
</dbReference>
<dbReference type="RefSeq" id="XP_034240653.1">
    <property type="nucleotide sequence ID" value="XM_034384762.1"/>
</dbReference>
<keyword evidence="2" id="KW-1185">Reference proteome</keyword>
<evidence type="ECO:0000313" key="4">
    <source>
        <dbReference type="RefSeq" id="XP_034240652.1"/>
    </source>
</evidence>
<dbReference type="RefSeq" id="XP_034240656.1">
    <property type="nucleotide sequence ID" value="XM_034384765.1"/>
</dbReference>
<sequence length="451" mass="50449">MDLLSLPDDALLAVLAFLPSRELLSLRVLCRRLRDICLHPDLWRRRALGHLGNLDENDYEQEQGLLRAVLRLVPCLGRLIGYVDDFEFMASMVPTTSCVISELKLGIYGDGDSTTNVLHTVHSLGGLKTLDVHLDVGSMTTCSEILNAIYSLKGLRELKIVLGASPTFLLGPCPRPCLSLEVEPSLTKLCFVESLFDIRPDEGSEPFLISFLETHAATLEEVELRGVTDEIVLSLLGKLPNLRSLACFPVPGIMDFVRQSSQLRSVSIHALREVPSAALQALTESRTASLLKTLHLGCSMYGPDLMAVAGCLPRFPVLRELLLNAFPSDDFLRALTPTSAPRLTRLSLRCDKKCLHAWLHDIRIQDLLQRNPRLHLQRCNSTRDEFYEFYKEDAYFEVINCDCSFCEKEKSRGRRSWFSLHRRTADCPPGCLQVVQLPCSSALPADSSNQQ</sequence>
<name>A0A6P8YU66_THRPL</name>
<evidence type="ECO:0000313" key="6">
    <source>
        <dbReference type="RefSeq" id="XP_034240654.1"/>
    </source>
</evidence>